<proteinExistence type="predicted"/>
<reference evidence="3 8" key="4">
    <citation type="submission" date="2023-10" db="EMBL/GenBank/DDBJ databases">
        <title>Pseudomonas otitidis isolated from a paediatric patient with cystic fibrosis in Chile.</title>
        <authorList>
            <person name="Amsteins-Romero L."/>
            <person name="Opazo-Capurro A."/>
            <person name="Matus-Kohler M."/>
            <person name="Gonzalez-Rocha G."/>
        </authorList>
    </citation>
    <scope>NUCLEOTIDE SEQUENCE [LARGE SCALE GENOMIC DNA]</scope>
    <source>
        <strain evidence="3 8">P-714</strain>
    </source>
</reference>
<dbReference type="Proteomes" id="UP001273935">
    <property type="component" value="Unassembled WGS sequence"/>
</dbReference>
<name>A0A1I0TM70_9GAMM</name>
<gene>
    <name evidence="4" type="ORF">GO594_21815</name>
    <name evidence="2" type="ORF">PtoMrB4_15550</name>
    <name evidence="3" type="ORF">R0G64_04175</name>
    <name evidence="1" type="ORF">WP8S17C03_16020</name>
</gene>
<dbReference type="EMBL" id="JAWJUL010000010">
    <property type="protein sequence ID" value="MDV3438630.1"/>
    <property type="molecule type" value="Genomic_DNA"/>
</dbReference>
<organism evidence="4 5">
    <name type="scientific">Metapseudomonas otitidis</name>
    <dbReference type="NCBI Taxonomy" id="319939"/>
    <lineage>
        <taxon>Bacteria</taxon>
        <taxon>Pseudomonadati</taxon>
        <taxon>Pseudomonadota</taxon>
        <taxon>Gammaproteobacteria</taxon>
        <taxon>Pseudomonadales</taxon>
        <taxon>Pseudomonadaceae</taxon>
        <taxon>Metapseudomonas</taxon>
    </lineage>
</organism>
<evidence type="ECO:0000313" key="4">
    <source>
        <dbReference type="EMBL" id="MWK58627.1"/>
    </source>
</evidence>
<protein>
    <submittedName>
        <fullName evidence="4">Uncharacterized protein</fullName>
    </submittedName>
</protein>
<evidence type="ECO:0000313" key="2">
    <source>
        <dbReference type="EMBL" id="BCA27578.1"/>
    </source>
</evidence>
<evidence type="ECO:0000313" key="1">
    <source>
        <dbReference type="EMBL" id="BBT15553.1"/>
    </source>
</evidence>
<evidence type="ECO:0000313" key="7">
    <source>
        <dbReference type="Proteomes" id="UP000515591"/>
    </source>
</evidence>
<evidence type="ECO:0000313" key="5">
    <source>
        <dbReference type="Proteomes" id="UP000461288"/>
    </source>
</evidence>
<dbReference type="Proteomes" id="UP000515591">
    <property type="component" value="Chromosome"/>
</dbReference>
<reference evidence="4 5" key="2">
    <citation type="submission" date="2019-12" db="EMBL/GenBank/DDBJ databases">
        <title>Draft genome sequence of Pseudomonas otitidis recovered from a chicken carcass.</title>
        <authorList>
            <person name="Vieira T.R."/>
            <person name="Oliviera E.F.C."/>
            <person name="Silva N.M.V."/>
            <person name="Sambrano G.E."/>
            <person name="Cibulski S.P."/>
            <person name="Cardoso M.R.I."/>
        </authorList>
    </citation>
    <scope>NUCLEOTIDE SEQUENCE [LARGE SCALE GENOMIC DNA]</scope>
    <source>
        <strain evidence="4 5">25_K</strain>
    </source>
</reference>
<dbReference type="Proteomes" id="UP000501237">
    <property type="component" value="Chromosome"/>
</dbReference>
<dbReference type="EMBL" id="AP022213">
    <property type="protein sequence ID" value="BBT15553.1"/>
    <property type="molecule type" value="Genomic_DNA"/>
</dbReference>
<reference evidence="2 6" key="3">
    <citation type="journal article" date="2020" name="Microbiol. Resour. Announc.">
        <title>Complete genome sequence of Pseudomonas otitidis strain MrB4, isolated from Lake Biwa in Japan.</title>
        <authorList>
            <person name="Miyazaki K."/>
            <person name="Hase E."/>
            <person name="Maruya T."/>
        </authorList>
    </citation>
    <scope>NUCLEOTIDE SEQUENCE [LARGE SCALE GENOMIC DNA]</scope>
    <source>
        <strain evidence="2 6">MrB4</strain>
    </source>
</reference>
<dbReference type="KEGG" id="poj:PtoMrB4_15550"/>
<dbReference type="EMBL" id="WTFN01000065">
    <property type="protein sequence ID" value="MWK58627.1"/>
    <property type="molecule type" value="Genomic_DNA"/>
</dbReference>
<evidence type="ECO:0000313" key="3">
    <source>
        <dbReference type="EMBL" id="MDV3438630.1"/>
    </source>
</evidence>
<accession>A0A1I0TM70</accession>
<evidence type="ECO:0000313" key="6">
    <source>
        <dbReference type="Proteomes" id="UP000501237"/>
    </source>
</evidence>
<evidence type="ECO:0000313" key="8">
    <source>
        <dbReference type="Proteomes" id="UP001273935"/>
    </source>
</evidence>
<dbReference type="GeneID" id="57396768"/>
<dbReference type="RefSeq" id="WP_044407341.1">
    <property type="nucleotide sequence ID" value="NZ_AP022213.1"/>
</dbReference>
<keyword evidence="8" id="KW-1185">Reference proteome</keyword>
<reference evidence="1 7" key="1">
    <citation type="submission" date="2019-12" db="EMBL/GenBank/DDBJ databases">
        <title>complete genome sequences of Pseudomonas otitidis str. WP8-S17-CRE-03 isolated from wastewater treatment plant effluent.</title>
        <authorList>
            <person name="Sekizuka T."/>
            <person name="Itokawa K."/>
            <person name="Yatsu K."/>
            <person name="Inamine Y."/>
            <person name="Kuroda M."/>
        </authorList>
    </citation>
    <scope>NUCLEOTIDE SEQUENCE [LARGE SCALE GENOMIC DNA]</scope>
    <source>
        <strain evidence="1 7">WP8-S17-CRE-03</strain>
    </source>
</reference>
<dbReference type="Proteomes" id="UP000461288">
    <property type="component" value="Unassembled WGS sequence"/>
</dbReference>
<sequence>MSRRDFHEEHAERARADALRLLAQRVALGPRWLAWVATELYQFKPPEYANMVRRELERLTSAQRLLDAPGTTVH</sequence>
<dbReference type="EMBL" id="AP022642">
    <property type="protein sequence ID" value="BCA27578.1"/>
    <property type="molecule type" value="Genomic_DNA"/>
</dbReference>
<dbReference type="STRING" id="319939.SAMN05216263_105119"/>
<dbReference type="AlphaFoldDB" id="A0A1I0TM70"/>